<organism evidence="2 3">
    <name type="scientific">Pteropus alecto</name>
    <name type="common">Black flying fox</name>
    <dbReference type="NCBI Taxonomy" id="9402"/>
    <lineage>
        <taxon>Eukaryota</taxon>
        <taxon>Metazoa</taxon>
        <taxon>Chordata</taxon>
        <taxon>Craniata</taxon>
        <taxon>Vertebrata</taxon>
        <taxon>Euteleostomi</taxon>
        <taxon>Mammalia</taxon>
        <taxon>Eutheria</taxon>
        <taxon>Laurasiatheria</taxon>
        <taxon>Chiroptera</taxon>
        <taxon>Yinpterochiroptera</taxon>
        <taxon>Pteropodoidea</taxon>
        <taxon>Pteropodidae</taxon>
        <taxon>Pteropodinae</taxon>
        <taxon>Pteropus</taxon>
    </lineage>
</organism>
<dbReference type="AlphaFoldDB" id="L5KD24"/>
<feature type="region of interest" description="Disordered" evidence="1">
    <location>
        <begin position="40"/>
        <end position="76"/>
    </location>
</feature>
<protein>
    <submittedName>
        <fullName evidence="2">Uncharacterized protein</fullName>
    </submittedName>
</protein>
<proteinExistence type="predicted"/>
<accession>L5KD24</accession>
<reference evidence="3" key="1">
    <citation type="journal article" date="2013" name="Science">
        <title>Comparative analysis of bat genomes provides insight into the evolution of flight and immunity.</title>
        <authorList>
            <person name="Zhang G."/>
            <person name="Cowled C."/>
            <person name="Shi Z."/>
            <person name="Huang Z."/>
            <person name="Bishop-Lilly K.A."/>
            <person name="Fang X."/>
            <person name="Wynne J.W."/>
            <person name="Xiong Z."/>
            <person name="Baker M.L."/>
            <person name="Zhao W."/>
            <person name="Tachedjian M."/>
            <person name="Zhu Y."/>
            <person name="Zhou P."/>
            <person name="Jiang X."/>
            <person name="Ng J."/>
            <person name="Yang L."/>
            <person name="Wu L."/>
            <person name="Xiao J."/>
            <person name="Feng Y."/>
            <person name="Chen Y."/>
            <person name="Sun X."/>
            <person name="Zhang Y."/>
            <person name="Marsh G.A."/>
            <person name="Crameri G."/>
            <person name="Broder C.C."/>
            <person name="Frey K.G."/>
            <person name="Wang L.F."/>
            <person name="Wang J."/>
        </authorList>
    </citation>
    <scope>NUCLEOTIDE SEQUENCE [LARGE SCALE GENOMIC DNA]</scope>
</reference>
<dbReference type="Proteomes" id="UP000010552">
    <property type="component" value="Unassembled WGS sequence"/>
</dbReference>
<gene>
    <name evidence="2" type="ORF">PAL_GLEAN10004750</name>
</gene>
<keyword evidence="3" id="KW-1185">Reference proteome</keyword>
<evidence type="ECO:0000313" key="2">
    <source>
        <dbReference type="EMBL" id="ELK09252.1"/>
    </source>
</evidence>
<name>L5KD24_PTEAL</name>
<evidence type="ECO:0000256" key="1">
    <source>
        <dbReference type="SAM" id="MobiDB-lite"/>
    </source>
</evidence>
<sequence>MDCEFQEQAGWGCTRAQHVAQTVKEMAQPAQLSMVLNLKQPIHPTQPGSVDPSVLKTSPSLARSLQGRHPPLDNTD</sequence>
<dbReference type="InParanoid" id="L5KD24"/>
<evidence type="ECO:0000313" key="3">
    <source>
        <dbReference type="Proteomes" id="UP000010552"/>
    </source>
</evidence>
<dbReference type="EMBL" id="KB030836">
    <property type="protein sequence ID" value="ELK09252.1"/>
    <property type="molecule type" value="Genomic_DNA"/>
</dbReference>